<dbReference type="InterPro" id="IPR053145">
    <property type="entry name" value="AB_hydrolase_Est10"/>
</dbReference>
<keyword evidence="3" id="KW-1185">Reference proteome</keyword>
<evidence type="ECO:0000313" key="3">
    <source>
        <dbReference type="Proteomes" id="UP000252081"/>
    </source>
</evidence>
<proteinExistence type="predicted"/>
<dbReference type="AlphaFoldDB" id="A0A366LEZ8"/>
<dbReference type="EMBL" id="QNQU01000001">
    <property type="protein sequence ID" value="RBQ12059.1"/>
    <property type="molecule type" value="Genomic_DNA"/>
</dbReference>
<dbReference type="InterPro" id="IPR022742">
    <property type="entry name" value="Hydrolase_4"/>
</dbReference>
<dbReference type="Proteomes" id="UP000252081">
    <property type="component" value="Unassembled WGS sequence"/>
</dbReference>
<dbReference type="InterPro" id="IPR029058">
    <property type="entry name" value="AB_hydrolase_fold"/>
</dbReference>
<dbReference type="Pfam" id="PF12146">
    <property type="entry name" value="Hydrolase_4"/>
    <property type="match status" value="1"/>
</dbReference>
<organism evidence="2 3">
    <name type="scientific">Pedobacter miscanthi</name>
    <dbReference type="NCBI Taxonomy" id="2259170"/>
    <lineage>
        <taxon>Bacteria</taxon>
        <taxon>Pseudomonadati</taxon>
        <taxon>Bacteroidota</taxon>
        <taxon>Sphingobacteriia</taxon>
        <taxon>Sphingobacteriales</taxon>
        <taxon>Sphingobacteriaceae</taxon>
        <taxon>Pedobacter</taxon>
    </lineage>
</organism>
<sequence length="461" mass="51129">MKIHLTILLSLMCIGKIFAQDIAINRFKNVVNALKAQDYDKIQTLTDPEVTGRLTPGVFAQVREVFLRRNNLPTRYVEPSPKDSITRMALEMLNRRSTDTKKEGEIEFESVEVVTSGPVETVYGKISKTSLKLLMRFNQAGKLTDFFLEPSQGESRYSPASYANEGLLTEKEIMIRTGNFVLPGVLTVPQGKKGFPVVIFVHGSGPGSRDEQIASLKPFRDIAMGLAANGIASIRYDKRTRIYPNAAAPLGGVETVAEETTLDASSAIQLALTIQGADKKKIFVIGHSMGGMITPRIVQENPLLAGAIILSGPARPMDVSFRDQIMKLKELNDAQRTVKLQELDLIPHADTIKAKSSILADQTVAFWEGLNHYKQLEEVTKIKQPLFIIQGGGDYMVPASDLDLWKNATRNKKNAVTKLYPDLNHFYTANSKTQTVKDYYIPANVPGYVIEDISKWINAVK</sequence>
<protein>
    <recommendedName>
        <fullName evidence="1">Serine aminopeptidase S33 domain-containing protein</fullName>
    </recommendedName>
</protein>
<dbReference type="SUPFAM" id="SSF53474">
    <property type="entry name" value="alpha/beta-Hydrolases"/>
    <property type="match status" value="1"/>
</dbReference>
<comment type="caution">
    <text evidence="2">The sequence shown here is derived from an EMBL/GenBank/DDBJ whole genome shotgun (WGS) entry which is preliminary data.</text>
</comment>
<dbReference type="GO" id="GO:0052689">
    <property type="term" value="F:carboxylic ester hydrolase activity"/>
    <property type="evidence" value="ECO:0007669"/>
    <property type="project" value="TreeGrafter"/>
</dbReference>
<dbReference type="RefSeq" id="WP_113947138.1">
    <property type="nucleotide sequence ID" value="NZ_QNQU01000001.1"/>
</dbReference>
<accession>A0A366LEZ8</accession>
<evidence type="ECO:0000259" key="1">
    <source>
        <dbReference type="Pfam" id="PF12146"/>
    </source>
</evidence>
<reference evidence="2 3" key="1">
    <citation type="submission" date="2018-07" db="EMBL/GenBank/DDBJ databases">
        <title>A draft genome of a endophytic bacteria, a new species of Pedobacter.</title>
        <authorList>
            <person name="Zhang Z.D."/>
            <person name="Chen Z.J."/>
        </authorList>
    </citation>
    <scope>NUCLEOTIDE SEQUENCE [LARGE SCALE GENOMIC DNA]</scope>
    <source>
        <strain evidence="2 3">RS10</strain>
    </source>
</reference>
<dbReference type="PANTHER" id="PTHR43265">
    <property type="entry name" value="ESTERASE ESTD"/>
    <property type="match status" value="1"/>
</dbReference>
<name>A0A366LEZ8_9SPHI</name>
<dbReference type="OrthoDB" id="9809549at2"/>
<evidence type="ECO:0000313" key="2">
    <source>
        <dbReference type="EMBL" id="RBQ12059.1"/>
    </source>
</evidence>
<gene>
    <name evidence="2" type="ORF">DRW42_02030</name>
</gene>
<dbReference type="Gene3D" id="3.40.50.1820">
    <property type="entry name" value="alpha/beta hydrolase"/>
    <property type="match status" value="1"/>
</dbReference>
<dbReference type="PANTHER" id="PTHR43265:SF1">
    <property type="entry name" value="ESTERASE ESTD"/>
    <property type="match status" value="1"/>
</dbReference>
<feature type="domain" description="Serine aminopeptidase S33" evidence="1">
    <location>
        <begin position="219"/>
        <end position="425"/>
    </location>
</feature>